<dbReference type="STRING" id="78410.A0A0N8H716"/>
<protein>
    <submittedName>
        <fullName evidence="2">Uncharacterized protein</fullName>
    </submittedName>
</protein>
<dbReference type="Pfam" id="PF11905">
    <property type="entry name" value="DUF3425"/>
    <property type="match status" value="1"/>
</dbReference>
<feature type="compositionally biased region" description="Polar residues" evidence="1">
    <location>
        <begin position="302"/>
        <end position="313"/>
    </location>
</feature>
<sequence length="325" mass="36152">MDPTTSVSQSLVLVPTVPVLPNVRPDMRELGDNWTGRRIKTQHHLPPGDVDADSTATTLFEGCALLTCPTRIAQVRDLMRQAYEDYTLRIPRPAALHVLVRLNVLTALARNAALLGFPPEGLCRDDFISPHNTRGSRIAGQPGADTACPGPLQPTDLQKTVLHHPWIDLFPFPPFRDNVLMGMAAGLVDDDELCADILEVQDEDLASKPSLIVWGKSSDAMSWEANPSFFRKWGFLVRGCPEIVEATNYWRAKRGETNVIFETHEDPRPISELMHVDDLPFPSVCPLTPVLDQILVYKKNSHNAGESDSSQIETDQHQTNTQHTQ</sequence>
<organism evidence="2 3">
    <name type="scientific">Neonectria ditissima</name>
    <dbReference type="NCBI Taxonomy" id="78410"/>
    <lineage>
        <taxon>Eukaryota</taxon>
        <taxon>Fungi</taxon>
        <taxon>Dikarya</taxon>
        <taxon>Ascomycota</taxon>
        <taxon>Pezizomycotina</taxon>
        <taxon>Sordariomycetes</taxon>
        <taxon>Hypocreomycetidae</taxon>
        <taxon>Hypocreales</taxon>
        <taxon>Nectriaceae</taxon>
        <taxon>Neonectria</taxon>
    </lineage>
</organism>
<evidence type="ECO:0000256" key="1">
    <source>
        <dbReference type="SAM" id="MobiDB-lite"/>
    </source>
</evidence>
<proteinExistence type="predicted"/>
<comment type="caution">
    <text evidence="2">The sequence shown here is derived from an EMBL/GenBank/DDBJ whole genome shotgun (WGS) entry which is preliminary data.</text>
</comment>
<feature type="region of interest" description="Disordered" evidence="1">
    <location>
        <begin position="302"/>
        <end position="325"/>
    </location>
</feature>
<dbReference type="EMBL" id="LKCW01000082">
    <property type="protein sequence ID" value="KPM40516.1"/>
    <property type="molecule type" value="Genomic_DNA"/>
</dbReference>
<reference evidence="2 3" key="1">
    <citation type="submission" date="2015-09" db="EMBL/GenBank/DDBJ databases">
        <title>Draft genome of a European isolate of the apple canker pathogen Neonectria ditissima.</title>
        <authorList>
            <person name="Gomez-Cortecero A."/>
            <person name="Harrison R.J."/>
            <person name="Armitage A.D."/>
        </authorList>
    </citation>
    <scope>NUCLEOTIDE SEQUENCE [LARGE SCALE GENOMIC DNA]</scope>
    <source>
        <strain evidence="2 3">R09/05</strain>
    </source>
</reference>
<dbReference type="AlphaFoldDB" id="A0A0N8H716"/>
<dbReference type="Proteomes" id="UP000050424">
    <property type="component" value="Unassembled WGS sequence"/>
</dbReference>
<accession>A0A0N8H716</accession>
<evidence type="ECO:0000313" key="2">
    <source>
        <dbReference type="EMBL" id="KPM40516.1"/>
    </source>
</evidence>
<gene>
    <name evidence="2" type="ORF">AK830_g6071</name>
</gene>
<evidence type="ECO:0000313" key="3">
    <source>
        <dbReference type="Proteomes" id="UP000050424"/>
    </source>
</evidence>
<name>A0A0N8H716_9HYPO</name>
<dbReference type="PANTHER" id="PTHR38116">
    <property type="entry name" value="CHROMOSOME 7, WHOLE GENOME SHOTGUN SEQUENCE"/>
    <property type="match status" value="1"/>
</dbReference>
<dbReference type="InterPro" id="IPR021833">
    <property type="entry name" value="DUF3425"/>
</dbReference>
<dbReference type="PANTHER" id="PTHR38116:SF1">
    <property type="entry name" value="BZIP DOMAIN-CONTAINING PROTEIN"/>
    <property type="match status" value="1"/>
</dbReference>
<dbReference type="OrthoDB" id="2245989at2759"/>
<keyword evidence="3" id="KW-1185">Reference proteome</keyword>